<proteinExistence type="predicted"/>
<protein>
    <submittedName>
        <fullName evidence="1">Uncharacterized protein</fullName>
    </submittedName>
</protein>
<feature type="non-terminal residue" evidence="1">
    <location>
        <position position="51"/>
    </location>
</feature>
<dbReference type="Proteomes" id="UP000028002">
    <property type="component" value="Unassembled WGS sequence"/>
</dbReference>
<sequence>MLYNILERIISEGIESMANNKWRLSDELWGKMAPLIPEHKTQHPLGTHRKR</sequence>
<evidence type="ECO:0000313" key="2">
    <source>
        <dbReference type="Proteomes" id="UP000028002"/>
    </source>
</evidence>
<gene>
    <name evidence="1" type="ORF">MEG1DRAFT_02869</name>
</gene>
<evidence type="ECO:0000313" key="1">
    <source>
        <dbReference type="EMBL" id="KER02533.1"/>
    </source>
</evidence>
<accession>A0A081RV30</accession>
<name>A0A081RV30_PHOTE</name>
<reference evidence="1 2" key="1">
    <citation type="submission" date="2014-03" db="EMBL/GenBank/DDBJ databases">
        <title>Draft Genome of Photorhabdus temperata Meg1.</title>
        <authorList>
            <person name="Hurst S.G.IV."/>
            <person name="Morris K."/>
            <person name="Thomas K."/>
            <person name="Tisa L.S."/>
        </authorList>
    </citation>
    <scope>NUCLEOTIDE SEQUENCE [LARGE SCALE GENOMIC DNA]</scope>
    <source>
        <strain evidence="1 2">Meg1</strain>
    </source>
</reference>
<organism evidence="1 2">
    <name type="scientific">Photorhabdus temperata subsp. temperata Meg1</name>
    <dbReference type="NCBI Taxonomy" id="1393735"/>
    <lineage>
        <taxon>Bacteria</taxon>
        <taxon>Pseudomonadati</taxon>
        <taxon>Pseudomonadota</taxon>
        <taxon>Gammaproteobacteria</taxon>
        <taxon>Enterobacterales</taxon>
        <taxon>Morganellaceae</taxon>
        <taxon>Photorhabdus</taxon>
    </lineage>
</organism>
<dbReference type="EMBL" id="JGVH01000048">
    <property type="protein sequence ID" value="KER02533.1"/>
    <property type="molecule type" value="Genomic_DNA"/>
</dbReference>
<comment type="caution">
    <text evidence="1">The sequence shown here is derived from an EMBL/GenBank/DDBJ whole genome shotgun (WGS) entry which is preliminary data.</text>
</comment>
<dbReference type="AlphaFoldDB" id="A0A081RV30"/>